<sequence length="134" mass="15714">MKIFKYILILFFLFGATTYAQQFRFKTTSVSVLQQGTKGKSAKWSKPTPTEIIISLDYDKDKIVIYSSEIQHYKILEYLPKEVTKVDEINSFICRNHEGIAVKIAIILRLDVKKAQLYVYHKDFTFAYDILEME</sequence>
<evidence type="ECO:0000313" key="1">
    <source>
        <dbReference type="EMBL" id="RBA28077.1"/>
    </source>
</evidence>
<reference evidence="1 2" key="1">
    <citation type="submission" date="2018-06" db="EMBL/GenBank/DDBJ databases">
        <title>Flavobacterium tibetense sp. nov., isolated from a wetland YonghuCo on Tibetan Plateau.</title>
        <authorList>
            <person name="Xing P."/>
            <person name="Phurbu D."/>
            <person name="Lu H."/>
        </authorList>
    </citation>
    <scope>NUCLEOTIDE SEQUENCE [LARGE SCALE GENOMIC DNA]</scope>
    <source>
        <strain evidence="1 2">YH5</strain>
    </source>
</reference>
<accession>A0A365P0R0</accession>
<comment type="caution">
    <text evidence="1">The sequence shown here is derived from an EMBL/GenBank/DDBJ whole genome shotgun (WGS) entry which is preliminary data.</text>
</comment>
<evidence type="ECO:0000313" key="2">
    <source>
        <dbReference type="Proteomes" id="UP000253319"/>
    </source>
</evidence>
<organism evidence="1 2">
    <name type="scientific">Flavobacterium tibetense</name>
    <dbReference type="NCBI Taxonomy" id="2233533"/>
    <lineage>
        <taxon>Bacteria</taxon>
        <taxon>Pseudomonadati</taxon>
        <taxon>Bacteroidota</taxon>
        <taxon>Flavobacteriia</taxon>
        <taxon>Flavobacteriales</taxon>
        <taxon>Flavobacteriaceae</taxon>
        <taxon>Flavobacterium</taxon>
    </lineage>
</organism>
<dbReference type="EMBL" id="QLST01000010">
    <property type="protein sequence ID" value="RBA28077.1"/>
    <property type="molecule type" value="Genomic_DNA"/>
</dbReference>
<gene>
    <name evidence="1" type="ORF">DPN68_09175</name>
</gene>
<keyword evidence="2" id="KW-1185">Reference proteome</keyword>
<dbReference type="Proteomes" id="UP000253319">
    <property type="component" value="Unassembled WGS sequence"/>
</dbReference>
<dbReference type="AlphaFoldDB" id="A0A365P0R0"/>
<protein>
    <submittedName>
        <fullName evidence="1">Uncharacterized protein</fullName>
    </submittedName>
</protein>
<name>A0A365P0R0_9FLAO</name>
<dbReference type="OrthoDB" id="1272076at2"/>
<proteinExistence type="predicted"/>
<dbReference type="RefSeq" id="WP_113989357.1">
    <property type="nucleotide sequence ID" value="NZ_QLST01000010.1"/>
</dbReference>